<dbReference type="SUPFAM" id="SSF54736">
    <property type="entry name" value="ClpS-like"/>
    <property type="match status" value="1"/>
</dbReference>
<dbReference type="Pfam" id="PF02617">
    <property type="entry name" value="ClpS"/>
    <property type="match status" value="1"/>
</dbReference>
<dbReference type="STRING" id="1592317.DPF_1792"/>
<comment type="similarity">
    <text evidence="1">Belongs to the ClpS family.</text>
</comment>
<name>A0A194AG67_9BACT</name>
<dbReference type="OrthoDB" id="9796121at2"/>
<keyword evidence="3" id="KW-0645">Protease</keyword>
<comment type="subunit">
    <text evidence="1">Binds to the N-terminal domain of the chaperone ClpA.</text>
</comment>
<keyword evidence="4" id="KW-1185">Reference proteome</keyword>
<evidence type="ECO:0000313" key="4">
    <source>
        <dbReference type="Proteomes" id="UP000095200"/>
    </source>
</evidence>
<feature type="domain" description="Adaptor protein ClpS core" evidence="2">
    <location>
        <begin position="22"/>
        <end position="100"/>
    </location>
</feature>
<sequence length="104" mass="11952">MARNNDMPELEPEDVIEDELDEPRRFKVLMHNDDYTTMEFVVEVLKRVFHKNEAEANLIMMNIHKNGVGLCGIYTAEIAETKVSLVHSMAHGKGYPLKCTMEEV</sequence>
<keyword evidence="3" id="KW-0378">Hydrolase</keyword>
<dbReference type="InterPro" id="IPR003769">
    <property type="entry name" value="ClpS_core"/>
</dbReference>
<dbReference type="InterPro" id="IPR022935">
    <property type="entry name" value="ClpS"/>
</dbReference>
<comment type="function">
    <text evidence="1">Involved in the modulation of the specificity of the ClpAP-mediated ATP-dependent protein degradation.</text>
</comment>
<dbReference type="HAMAP" id="MF_00302">
    <property type="entry name" value="ClpS"/>
    <property type="match status" value="1"/>
</dbReference>
<dbReference type="GO" id="GO:0006508">
    <property type="term" value="P:proteolysis"/>
    <property type="evidence" value="ECO:0007669"/>
    <property type="project" value="UniProtKB-UniRule"/>
</dbReference>
<dbReference type="PANTHER" id="PTHR33473">
    <property type="entry name" value="ATP-DEPENDENT CLP PROTEASE ADAPTER PROTEIN CLPS1, CHLOROPLASTIC"/>
    <property type="match status" value="1"/>
</dbReference>
<protein>
    <recommendedName>
        <fullName evidence="1">ATP-dependent Clp protease adapter protein ClpS</fullName>
    </recommendedName>
</protein>
<dbReference type="InterPro" id="IPR014719">
    <property type="entry name" value="Ribosomal_bL12_C/ClpS-like"/>
</dbReference>
<dbReference type="PANTHER" id="PTHR33473:SF19">
    <property type="entry name" value="ATP-DEPENDENT CLP PROTEASE ADAPTER PROTEIN CLPS"/>
    <property type="match status" value="1"/>
</dbReference>
<dbReference type="EMBL" id="BDFE01000016">
    <property type="protein sequence ID" value="GAU09072.1"/>
    <property type="molecule type" value="Genomic_DNA"/>
</dbReference>
<organism evidence="3 4">
    <name type="scientific">Desulfoplanes formicivorans</name>
    <dbReference type="NCBI Taxonomy" id="1592317"/>
    <lineage>
        <taxon>Bacteria</taxon>
        <taxon>Pseudomonadati</taxon>
        <taxon>Thermodesulfobacteriota</taxon>
        <taxon>Desulfovibrionia</taxon>
        <taxon>Desulfovibrionales</taxon>
        <taxon>Desulfoplanaceae</taxon>
        <taxon>Desulfoplanes</taxon>
    </lineage>
</organism>
<dbReference type="Proteomes" id="UP000095200">
    <property type="component" value="Unassembled WGS sequence"/>
</dbReference>
<comment type="caution">
    <text evidence="3">The sequence shown here is derived from an EMBL/GenBank/DDBJ whole genome shotgun (WGS) entry which is preliminary data.</text>
</comment>
<reference evidence="4" key="1">
    <citation type="submission" date="2016-06" db="EMBL/GenBank/DDBJ databases">
        <title>Draft genome sequence of Desulfoplanes formicivorans strain Pf12B.</title>
        <authorList>
            <person name="Watanabe M."/>
            <person name="Kojima H."/>
            <person name="Fukui M."/>
        </authorList>
    </citation>
    <scope>NUCLEOTIDE SEQUENCE [LARGE SCALE GENOMIC DNA]</scope>
    <source>
        <strain evidence="4">Pf12B</strain>
    </source>
</reference>
<evidence type="ECO:0000259" key="2">
    <source>
        <dbReference type="Pfam" id="PF02617"/>
    </source>
</evidence>
<dbReference type="GO" id="GO:0030163">
    <property type="term" value="P:protein catabolic process"/>
    <property type="evidence" value="ECO:0007669"/>
    <property type="project" value="InterPro"/>
</dbReference>
<dbReference type="GO" id="GO:0008233">
    <property type="term" value="F:peptidase activity"/>
    <property type="evidence" value="ECO:0007669"/>
    <property type="project" value="UniProtKB-KW"/>
</dbReference>
<accession>A0A194AG67</accession>
<evidence type="ECO:0000313" key="3">
    <source>
        <dbReference type="EMBL" id="GAU09072.1"/>
    </source>
</evidence>
<dbReference type="RefSeq" id="WP_069859228.1">
    <property type="nucleotide sequence ID" value="NZ_BDFE01000016.1"/>
</dbReference>
<evidence type="ECO:0000256" key="1">
    <source>
        <dbReference type="HAMAP-Rule" id="MF_00302"/>
    </source>
</evidence>
<dbReference type="Gene3D" id="3.30.1390.10">
    <property type="match status" value="1"/>
</dbReference>
<gene>
    <name evidence="1" type="primary">clpS</name>
    <name evidence="3" type="ORF">DPF_1792</name>
</gene>
<dbReference type="AlphaFoldDB" id="A0A194AG67"/>
<proteinExistence type="inferred from homology"/>
<dbReference type="FunFam" id="3.30.1390.10:FF:000002">
    <property type="entry name" value="ATP-dependent Clp protease adapter protein ClpS"/>
    <property type="match status" value="1"/>
</dbReference>